<dbReference type="InterPro" id="IPR015860">
    <property type="entry name" value="ABC_transpr_TagH-like"/>
</dbReference>
<comment type="similarity">
    <text evidence="1">Belongs to the ABC transporter superfamily.</text>
</comment>
<dbReference type="Pfam" id="PF14524">
    <property type="entry name" value="Wzt_C"/>
    <property type="match status" value="1"/>
</dbReference>
<feature type="domain" description="ABC transporter" evidence="6">
    <location>
        <begin position="8"/>
        <end position="257"/>
    </location>
</feature>
<organism evidence="7 8">
    <name type="scientific">Achromobacter aegrifaciens</name>
    <dbReference type="NCBI Taxonomy" id="1287736"/>
    <lineage>
        <taxon>Bacteria</taxon>
        <taxon>Pseudomonadati</taxon>
        <taxon>Pseudomonadota</taxon>
        <taxon>Betaproteobacteria</taxon>
        <taxon>Burkholderiales</taxon>
        <taxon>Alcaligenaceae</taxon>
        <taxon>Achromobacter</taxon>
    </lineage>
</organism>
<evidence type="ECO:0000259" key="6">
    <source>
        <dbReference type="PROSITE" id="PS50893"/>
    </source>
</evidence>
<dbReference type="GO" id="GO:0016887">
    <property type="term" value="F:ATP hydrolysis activity"/>
    <property type="evidence" value="ECO:0007669"/>
    <property type="project" value="InterPro"/>
</dbReference>
<dbReference type="InterPro" id="IPR003439">
    <property type="entry name" value="ABC_transporter-like_ATP-bd"/>
</dbReference>
<evidence type="ECO:0000313" key="7">
    <source>
        <dbReference type="EMBL" id="CUJ57452.1"/>
    </source>
</evidence>
<dbReference type="GO" id="GO:0140359">
    <property type="term" value="F:ABC-type transporter activity"/>
    <property type="evidence" value="ECO:0007669"/>
    <property type="project" value="InterPro"/>
</dbReference>
<dbReference type="GO" id="GO:0016020">
    <property type="term" value="C:membrane"/>
    <property type="evidence" value="ECO:0007669"/>
    <property type="project" value="InterPro"/>
</dbReference>
<evidence type="ECO:0000256" key="5">
    <source>
        <dbReference type="ARBA" id="ARBA00022840"/>
    </source>
</evidence>
<evidence type="ECO:0000256" key="1">
    <source>
        <dbReference type="ARBA" id="ARBA00005417"/>
    </source>
</evidence>
<dbReference type="Gene3D" id="3.40.50.300">
    <property type="entry name" value="P-loop containing nucleotide triphosphate hydrolases"/>
    <property type="match status" value="1"/>
</dbReference>
<keyword evidence="3" id="KW-1003">Cell membrane</keyword>
<keyword evidence="3" id="KW-0472">Membrane</keyword>
<dbReference type="GO" id="GO:0005524">
    <property type="term" value="F:ATP binding"/>
    <property type="evidence" value="ECO:0007669"/>
    <property type="project" value="UniProtKB-KW"/>
</dbReference>
<keyword evidence="2" id="KW-0813">Transport</keyword>
<accession>A0AAD2J3A5</accession>
<dbReference type="CDD" id="cd03220">
    <property type="entry name" value="ABC_KpsT_Wzt"/>
    <property type="match status" value="1"/>
</dbReference>
<gene>
    <name evidence="7" type="primary">tagH</name>
    <name evidence="7" type="ORF">ERS370000_04647</name>
</gene>
<keyword evidence="5 7" id="KW-0067">ATP-binding</keyword>
<dbReference type="InterPro" id="IPR003593">
    <property type="entry name" value="AAA+_ATPase"/>
</dbReference>
<dbReference type="EC" id="3.6.3.40" evidence="7"/>
<dbReference type="InterPro" id="IPR027417">
    <property type="entry name" value="P-loop_NTPase"/>
</dbReference>
<evidence type="ECO:0000256" key="4">
    <source>
        <dbReference type="ARBA" id="ARBA00022741"/>
    </source>
</evidence>
<reference evidence="7 8" key="1">
    <citation type="submission" date="2015-09" db="EMBL/GenBank/DDBJ databases">
        <authorList>
            <consortium name="Pathogen Informatics"/>
        </authorList>
    </citation>
    <scope>NUCLEOTIDE SEQUENCE [LARGE SCALE GENOMIC DNA]</scope>
    <source>
        <strain evidence="7 8">2789STDY5608625</strain>
    </source>
</reference>
<dbReference type="InterPro" id="IPR017871">
    <property type="entry name" value="ABC_transporter-like_CS"/>
</dbReference>
<dbReference type="Gene3D" id="2.70.50.60">
    <property type="entry name" value="abc- transporter (atp binding component) like domain"/>
    <property type="match status" value="1"/>
</dbReference>
<name>A0AAD2J3A5_ACHAE</name>
<sequence>MYSDDFSIHVENLGKRYSAYAKPQDRLKEAIWGRVSSALGRAPRSMAQDFWALSGVSFDVKKGETVGIVGRNGSGKSTLLQMICGTVTPSQGTIQTHGRVAALLELGAGFNPEFTGRENVYLNASLLGLTHEQIDARFDRIAGFADIGEFIESPVKKYSSGMFARLAFSVAIHTEPDILIVDEILAVGDAAFQRRCLKKFYEIRDAGCTILFVSHDQYQVKSICQRALYLERGKQKAFGPAGRVIDQYTIDMQEALREFEAREEVLTNHQHVALPAELEQLDTSNPEDMPGREATPPESVAPGAELAAAVAVSEVEPERLYTIDDVWLTNDAGERIDQVVTGDNLNLNVEYRALTSKLPPETSFVFNLYRHDGLYVCGTTTLMDGLAAHESVAAGKFTVHFPKLSLLSGSYKWRVALNDGRGFVVYAEAKDVCQFHVLDNFEAVGVVSLERKWTFEVESSRDAV</sequence>
<evidence type="ECO:0000256" key="3">
    <source>
        <dbReference type="ARBA" id="ARBA00022475"/>
    </source>
</evidence>
<dbReference type="SMART" id="SM00382">
    <property type="entry name" value="AAA"/>
    <property type="match status" value="1"/>
</dbReference>
<dbReference type="Pfam" id="PF00005">
    <property type="entry name" value="ABC_tran"/>
    <property type="match status" value="1"/>
</dbReference>
<evidence type="ECO:0000256" key="2">
    <source>
        <dbReference type="ARBA" id="ARBA00022448"/>
    </source>
</evidence>
<dbReference type="PANTHER" id="PTHR46743:SF2">
    <property type="entry name" value="TEICHOIC ACIDS EXPORT ATP-BINDING PROTEIN TAGH"/>
    <property type="match status" value="1"/>
</dbReference>
<dbReference type="InterPro" id="IPR050683">
    <property type="entry name" value="Bact_Polysacc_Export_ATP-bd"/>
</dbReference>
<dbReference type="InterPro" id="IPR029439">
    <property type="entry name" value="Wzt_C"/>
</dbReference>
<dbReference type="AlphaFoldDB" id="A0AAD2J3A5"/>
<keyword evidence="7" id="KW-0378">Hydrolase</keyword>
<dbReference type="RefSeq" id="WP_054457098.1">
    <property type="nucleotide sequence ID" value="NZ_CYTK01000008.1"/>
</dbReference>
<dbReference type="PROSITE" id="PS50893">
    <property type="entry name" value="ABC_TRANSPORTER_2"/>
    <property type="match status" value="1"/>
</dbReference>
<evidence type="ECO:0000313" key="8">
    <source>
        <dbReference type="Proteomes" id="UP000044098"/>
    </source>
</evidence>
<proteinExistence type="inferred from homology"/>
<protein>
    <submittedName>
        <fullName evidence="7">Teichoic acids export ATP-binding protein TagH</fullName>
        <ecNumber evidence="7">3.6.3.40</ecNumber>
    </submittedName>
</protein>
<dbReference type="SUPFAM" id="SSF52540">
    <property type="entry name" value="P-loop containing nucleoside triphosphate hydrolases"/>
    <property type="match status" value="1"/>
</dbReference>
<dbReference type="CDD" id="cd10147">
    <property type="entry name" value="Wzt_C-like"/>
    <property type="match status" value="1"/>
</dbReference>
<dbReference type="Proteomes" id="UP000044098">
    <property type="component" value="Unassembled WGS sequence"/>
</dbReference>
<dbReference type="EMBL" id="CYTK01000008">
    <property type="protein sequence ID" value="CUJ57452.1"/>
    <property type="molecule type" value="Genomic_DNA"/>
</dbReference>
<dbReference type="PANTHER" id="PTHR46743">
    <property type="entry name" value="TEICHOIC ACIDS EXPORT ATP-BINDING PROTEIN TAGH"/>
    <property type="match status" value="1"/>
</dbReference>
<keyword evidence="4" id="KW-0547">Nucleotide-binding</keyword>
<comment type="caution">
    <text evidence="7">The sequence shown here is derived from an EMBL/GenBank/DDBJ whole genome shotgun (WGS) entry which is preliminary data.</text>
</comment>
<dbReference type="PROSITE" id="PS00211">
    <property type="entry name" value="ABC_TRANSPORTER_1"/>
    <property type="match status" value="1"/>
</dbReference>